<dbReference type="GO" id="GO:0006364">
    <property type="term" value="P:rRNA processing"/>
    <property type="evidence" value="ECO:0007669"/>
    <property type="project" value="InterPro"/>
</dbReference>
<keyword evidence="4" id="KW-0472">Membrane</keyword>
<keyword evidence="2" id="KW-0175">Coiled coil</keyword>
<dbReference type="Proteomes" id="UP000220797">
    <property type="component" value="Unassembled WGS sequence"/>
</dbReference>
<dbReference type="GO" id="GO:0016592">
    <property type="term" value="C:mediator complex"/>
    <property type="evidence" value="ECO:0007669"/>
    <property type="project" value="UniProtKB-UniRule"/>
</dbReference>
<evidence type="ECO:0000256" key="1">
    <source>
        <dbReference type="RuleBase" id="RU365082"/>
    </source>
</evidence>
<keyword evidence="1" id="KW-0010">Activator</keyword>
<protein>
    <recommendedName>
        <fullName evidence="1">Mediator of RNA polymerase II transcription subunit 14</fullName>
    </recommendedName>
    <alternativeName>
        <fullName evidence="1">Mediator complex subunit 14</fullName>
    </alternativeName>
</protein>
<dbReference type="PANTHER" id="PTHR14091">
    <property type="entry name" value="PERIODIC TRYPTOPHAN PROTEIN 1"/>
    <property type="match status" value="1"/>
</dbReference>
<evidence type="ECO:0000313" key="7">
    <source>
        <dbReference type="Proteomes" id="UP000220797"/>
    </source>
</evidence>
<proteinExistence type="inferred from homology"/>
<dbReference type="EMBL" id="CVMV01000132">
    <property type="protein sequence ID" value="CRG98060.1"/>
    <property type="molecule type" value="Genomic_DNA"/>
</dbReference>
<comment type="caution">
    <text evidence="6">The sequence shown here is derived from an EMBL/GenBank/DDBJ whole genome shotgun (WGS) entry which is preliminary data.</text>
</comment>
<evidence type="ECO:0000256" key="2">
    <source>
        <dbReference type="SAM" id="Coils"/>
    </source>
</evidence>
<evidence type="ECO:0000256" key="4">
    <source>
        <dbReference type="SAM" id="Phobius"/>
    </source>
</evidence>
<evidence type="ECO:0000313" key="6">
    <source>
        <dbReference type="EMBL" id="CRG98060.1"/>
    </source>
</evidence>
<accession>A0A1J1H025</accession>
<dbReference type="PANTHER" id="PTHR14091:SF0">
    <property type="entry name" value="PERIODIC TRYPTOPHAN PROTEIN 1 HOMOLOG"/>
    <property type="match status" value="1"/>
</dbReference>
<keyword evidence="1" id="KW-0539">Nucleus</keyword>
<feature type="domain" description="Mediator complex subunit MED14 N-terminal" evidence="5">
    <location>
        <begin position="16"/>
        <end position="207"/>
    </location>
</feature>
<reference evidence="6" key="1">
    <citation type="submission" date="2015-04" db="EMBL/GenBank/DDBJ databases">
        <authorList>
            <consortium name="Pathogen Informatics"/>
        </authorList>
    </citation>
    <scope>NUCLEOTIDE SEQUENCE [LARGE SCALE GENOMIC DNA]</scope>
    <source>
        <strain evidence="6">8A</strain>
    </source>
</reference>
<evidence type="ECO:0000256" key="3">
    <source>
        <dbReference type="SAM" id="MobiDB-lite"/>
    </source>
</evidence>
<name>A0A1J1H025_PLAGA</name>
<feature type="region of interest" description="Disordered" evidence="3">
    <location>
        <begin position="308"/>
        <end position="372"/>
    </location>
</feature>
<feature type="coiled-coil region" evidence="2">
    <location>
        <begin position="1625"/>
        <end position="1676"/>
    </location>
</feature>
<sequence length="2517" mass="303860">MSFEENDEYEDYKDINYGLILKKIVKRSINDWHFFCERVHNDNGENYDYLRSALIQYCRHMRECFLKLLELDKFRDHYKEIIEIIKYIFELKENYQELKTKYQYDLYLCKIKTISLQLNENNILCAMDCLSTKKYTRFPSLFKQILKSPTDFFLPELDMHETRIVKKRITDEFLINYYISKIPKKKVNFIFSNGLIEMDIINEVKIFFISDFLNWKILKVDILFLNNMNLHPSHNFNLINMINYSIIQKKQQNFDKIISRINFKKMNSQGNINIENLNNLNDEQVENANHITSNENMDHFSKNIIVNQEEGEQQKKDKHNIITKQIGDEESEREDKHKNEGNEYEDEEEQEQEENEVDEDEEDDDDDYDDDKETKYEFDFEFDENEIFDKNTKKDISTKNINVIENYYIKESNKGNYKDELMIHDILYEIYRICHFYCSKQILEFIKGCINNYNSFNYNKKKFQIYKLFKNKKIEFIPSCSHYNLNDDTSLLNLDIHLYDFELTKQIYNFFEKVPLINKNSQKKVILKFVLNSVNGNIKVFLWPFSYFKKKENYHFDNLLSYYEFCFCIFLREKIKKIFVYNPLYIHIENWLVKVTHCISYFLFSILKIFCTNYNLNNFFSAYENLNITDYLKSSENSFENNITNIHELVLDYFFDIYYIKDELKCIDENKMEEYKKDDVNLKFDNSKEVTNEEVINQKIINKYNENNKNNKTNNNIDDNYVDIKSKLKIIKVKKPNGKFYILRYTFYEQKIDLFINMQNEKFIFKCHWDNTFINIISLNYNLKLIIYIIYLLKYFSLFIYFYNSLKKRFININPGKFFDFHFKKKDFYPSFFFHKLKLYDFLKKYDYSSNIILTKFLEQFFSLIDFYFYLYAEGNVKYNNNEELEKNLKNLIKKDHLKSYNKKQYQNNYYSIYNNITKNNNECDNDKNIKDNINNGSIDERIQSNVDYCVNNNENNNGSISFMNIKAISENDNECKKKSNHRNNFFSIFYYTIYINNNTPLLLCMLLEKNYIFATYIILSFENNNKVSKKENEINYERKNKKNFFLIPLIHKKYSLNKKLDIYFDSIRDLINNFLNMFIILYNISKVNFYCQSIFSFFNIVEDSIKEKKEDVEHSMFDFNNDVYYNNFKSMKNKNALDLQYFISKYNLNHENDINFEYSNDYIDNYILDLHCSLDEYFINNEYVNKQRKDTSFLIKIHKCGSLFFKIPIKEKTYIKINNFDINENSELQLFCGNIVVNMRLEKRKKNNNNIKQTDCNYIEDNSQNKLNFQNESKFQEEKHEWILLKKIYVVVKDEFSSINILNIFSVIIKTFLILSFSNELYYAEKIFSNYTITNCHLSNIHVLYFCNYNKDITCSVDLNILNNNLILNEEKEKYGYNYEKGNSNVAHIKEFSTYNDKKNVTLTNHININEPNYFNYLNYEDLLKNLLFIDITFNCSIDCINKIFLTEKKNFYIYLKKNRSIFNTLKFICLTFEFHHSFYILINKTNDHLNKINFLNQVNQNIFFDFHYENILTVNLKFNPIKIDNDILSFYIIIDPEFFSKVIIIPYFNDSDKNEKNKACINKFFKREKVLEIFENYFSKLRINNNQKDEFEEENKIDVNKLHNIFIPPRNNIKYNLNKDNDYKNLKDSMKVENNDMNDISNNTNNIIDNKNTLNNLNNDIKNLNNNLNDMNVNINYSLNTFHNNIIIDNLDEEDIFIYLFLNFCNLINLKGDKYKFCNLIDNEDKSYFINDNINFNENIDEKKLFENELKIFEEYDMFISNIKYILKIKNKIILSEINFFPPLFFDATLCPFIEFLRTLKVWLILIEQLKVHYTNITLKNDFEINNVFQYITALKKKENELDKNENEIKEINNCESKGELNIQNENEQLRNDDDDNKKNECIFIHIFWFIYNIKTLYLDEIRNNENQKSYKRNYETLLSYNKEYWSCSQNDNNFSIEGEKDEIKSLQHKKLKIKEEIDVNNNNEIKTDKMENNEKSKNVEKCENIKILKEKKYSNISDLLKNKLDIKEIDTNKLKYLINAYSYNSEIFLKIDDEKKNFKEKYFIEKTYYLRILKLKNMDDLKSCYKSFKKKKYFLNKYFIGENLNDNKIEFCDENINNNITSENEISLIKENNDANVTNINEHNTYFNNNLNILKKNTNNVECIDNNKENIELSNFNKLSNLSKNINENCIRYLSHSISIYFENVGENVDEDECWFYCNTSNRSNNNNYIEDKNKRFILYEDNILKENSKINCSLNIIYKYIRIWLLKMSYNSIFFFFILINKIIHDKNNLCEISSLVFNCVLSYNEHLYFWISKNAEIPSMPFIEADFTIENYDENLKDNKQKKNFKNNSKFIEIFTPFSMDKKEISYMVLESNEELLKLKGDQNTEIIHNNSYTNNLNTLNNSNNINVINDTNNNIYTFHNKKININYKIWRFMPCPFKNTYNEKLNILSKENDSILLSIKISSLPIKNLKDVYINNDSFIKFLVANKIDLNIAHQRVMKILQKYNLVPNYSLVTCQTILHISTFELLLKNS</sequence>
<feature type="transmembrane region" description="Helical" evidence="4">
    <location>
        <begin position="785"/>
        <end position="803"/>
    </location>
</feature>
<keyword evidence="4" id="KW-1133">Transmembrane helix</keyword>
<comment type="similarity">
    <text evidence="1">Belongs to the Mediator complex subunit 14 family.</text>
</comment>
<gene>
    <name evidence="6" type="ORF">PGAL8A_00049500</name>
</gene>
<keyword evidence="7" id="KW-1185">Reference proteome</keyword>
<feature type="coiled-coil region" evidence="2">
    <location>
        <begin position="1830"/>
        <end position="1860"/>
    </location>
</feature>
<dbReference type="GeneID" id="39729020"/>
<feature type="compositionally biased region" description="Acidic residues" evidence="3">
    <location>
        <begin position="342"/>
        <end position="371"/>
    </location>
</feature>
<keyword evidence="1" id="KW-0804">Transcription</keyword>
<dbReference type="OrthoDB" id="205099at2759"/>
<dbReference type="GO" id="GO:0003712">
    <property type="term" value="F:transcription coregulator activity"/>
    <property type="evidence" value="ECO:0007669"/>
    <property type="project" value="UniProtKB-UniRule"/>
</dbReference>
<dbReference type="Pfam" id="PF08638">
    <property type="entry name" value="Med14"/>
    <property type="match status" value="1"/>
</dbReference>
<dbReference type="InterPro" id="IPR044285">
    <property type="entry name" value="PWP1"/>
</dbReference>
<keyword evidence="4" id="KW-0812">Transmembrane</keyword>
<evidence type="ECO:0000259" key="5">
    <source>
        <dbReference type="Pfam" id="PF08638"/>
    </source>
</evidence>
<organism evidence="6 7">
    <name type="scientific">Plasmodium gallinaceum</name>
    <dbReference type="NCBI Taxonomy" id="5849"/>
    <lineage>
        <taxon>Eukaryota</taxon>
        <taxon>Sar</taxon>
        <taxon>Alveolata</taxon>
        <taxon>Apicomplexa</taxon>
        <taxon>Aconoidasida</taxon>
        <taxon>Haemosporida</taxon>
        <taxon>Plasmodiidae</taxon>
        <taxon>Plasmodium</taxon>
        <taxon>Plasmodium (Haemamoeba)</taxon>
    </lineage>
</organism>
<dbReference type="InterPro" id="IPR055122">
    <property type="entry name" value="Med14_N"/>
</dbReference>
<comment type="subcellular location">
    <subcellularLocation>
        <location evidence="1">Nucleus</location>
    </subcellularLocation>
</comment>
<comment type="subunit">
    <text evidence="1">Component of the Mediator complex.</text>
</comment>
<dbReference type="OMA" id="TICMIDQ"/>
<dbReference type="VEuPathDB" id="PlasmoDB:PGAL8A_00049500"/>
<comment type="function">
    <text evidence="1">Component of the Mediator complex, a coactivator involved in the regulated transcription of nearly all RNA polymerase II-dependent genes. Mediator functions as a bridge to convey information from gene-specific regulatory proteins to the basal RNA polymerase II transcription machinery. Mediator is recruited to promoters by direct interactions with regulatory proteins and serves as a scaffold for the assembly of a functional preinitiation complex with RNA polymerase II and the general transcription factors.</text>
</comment>
<dbReference type="RefSeq" id="XP_028530857.1">
    <property type="nucleotide sequence ID" value="XM_028674512.1"/>
</dbReference>
<keyword evidence="1" id="KW-0805">Transcription regulation</keyword>